<evidence type="ECO:0000256" key="1">
    <source>
        <dbReference type="ARBA" id="ARBA00023015"/>
    </source>
</evidence>
<evidence type="ECO:0000256" key="3">
    <source>
        <dbReference type="ARBA" id="ARBA00023163"/>
    </source>
</evidence>
<dbReference type="PANTHER" id="PTHR46796">
    <property type="entry name" value="HTH-TYPE TRANSCRIPTIONAL ACTIVATOR RHAS-RELATED"/>
    <property type="match status" value="1"/>
</dbReference>
<evidence type="ECO:0000256" key="2">
    <source>
        <dbReference type="ARBA" id="ARBA00023125"/>
    </source>
</evidence>
<dbReference type="Pfam" id="PF12833">
    <property type="entry name" value="HTH_18"/>
    <property type="match status" value="1"/>
</dbReference>
<dbReference type="PANTHER" id="PTHR46796:SF13">
    <property type="entry name" value="HTH-TYPE TRANSCRIPTIONAL ACTIVATOR RHAS"/>
    <property type="match status" value="1"/>
</dbReference>
<name>A0A561PCH3_9BACT</name>
<keyword evidence="1" id="KW-0805">Transcription regulation</keyword>
<keyword evidence="3" id="KW-0804">Transcription</keyword>
<dbReference type="SMART" id="SM00342">
    <property type="entry name" value="HTH_ARAC"/>
    <property type="match status" value="1"/>
</dbReference>
<accession>A0A561PCH3</accession>
<dbReference type="GO" id="GO:0043565">
    <property type="term" value="F:sequence-specific DNA binding"/>
    <property type="evidence" value="ECO:0007669"/>
    <property type="project" value="InterPro"/>
</dbReference>
<keyword evidence="6" id="KW-1185">Reference proteome</keyword>
<dbReference type="AlphaFoldDB" id="A0A561PCH3"/>
<protein>
    <submittedName>
        <fullName evidence="5">AraC-like DNA-binding protein</fullName>
    </submittedName>
</protein>
<dbReference type="Gene3D" id="1.10.10.60">
    <property type="entry name" value="Homeodomain-like"/>
    <property type="match status" value="1"/>
</dbReference>
<dbReference type="InterPro" id="IPR050204">
    <property type="entry name" value="AraC_XylS_family_regulators"/>
</dbReference>
<dbReference type="EMBL" id="VIWO01000008">
    <property type="protein sequence ID" value="TWF35815.1"/>
    <property type="molecule type" value="Genomic_DNA"/>
</dbReference>
<dbReference type="GO" id="GO:0003700">
    <property type="term" value="F:DNA-binding transcription factor activity"/>
    <property type="evidence" value="ECO:0007669"/>
    <property type="project" value="InterPro"/>
</dbReference>
<comment type="caution">
    <text evidence="5">The sequence shown here is derived from an EMBL/GenBank/DDBJ whole genome shotgun (WGS) entry which is preliminary data.</text>
</comment>
<proteinExistence type="predicted"/>
<dbReference type="InterPro" id="IPR018060">
    <property type="entry name" value="HTH_AraC"/>
</dbReference>
<dbReference type="Proteomes" id="UP000320811">
    <property type="component" value="Unassembled WGS sequence"/>
</dbReference>
<evidence type="ECO:0000259" key="4">
    <source>
        <dbReference type="PROSITE" id="PS01124"/>
    </source>
</evidence>
<evidence type="ECO:0000313" key="5">
    <source>
        <dbReference type="EMBL" id="TWF35815.1"/>
    </source>
</evidence>
<reference evidence="5 6" key="1">
    <citation type="submission" date="2019-06" db="EMBL/GenBank/DDBJ databases">
        <title>Sorghum-associated microbial communities from plants grown in Nebraska, USA.</title>
        <authorList>
            <person name="Schachtman D."/>
        </authorList>
    </citation>
    <scope>NUCLEOTIDE SEQUENCE [LARGE SCALE GENOMIC DNA]</scope>
    <source>
        <strain evidence="5 6">1209</strain>
    </source>
</reference>
<feature type="domain" description="HTH araC/xylS-type" evidence="4">
    <location>
        <begin position="159"/>
        <end position="260"/>
    </location>
</feature>
<dbReference type="RefSeq" id="WP_145673057.1">
    <property type="nucleotide sequence ID" value="NZ_VIWO01000008.1"/>
</dbReference>
<organism evidence="5 6">
    <name type="scientific">Chitinophaga polysaccharea</name>
    <dbReference type="NCBI Taxonomy" id="1293035"/>
    <lineage>
        <taxon>Bacteria</taxon>
        <taxon>Pseudomonadati</taxon>
        <taxon>Bacteroidota</taxon>
        <taxon>Chitinophagia</taxon>
        <taxon>Chitinophagales</taxon>
        <taxon>Chitinophagaceae</taxon>
        <taxon>Chitinophaga</taxon>
    </lineage>
</organism>
<gene>
    <name evidence="5" type="ORF">FHW36_108171</name>
</gene>
<keyword evidence="2 5" id="KW-0238">DNA-binding</keyword>
<dbReference type="PROSITE" id="PS01124">
    <property type="entry name" value="HTH_ARAC_FAMILY_2"/>
    <property type="match status" value="1"/>
</dbReference>
<evidence type="ECO:0000313" key="6">
    <source>
        <dbReference type="Proteomes" id="UP000320811"/>
    </source>
</evidence>
<dbReference type="OrthoDB" id="323290at2"/>
<sequence length="270" mass="31527">MFKVQSFQPHRLLQDYIVSYLVLESDFQETGFREMIVLPHVMQSLTFNIGTAQAVYDITHQEYPAACSITGPNYDVCELRIMSGFKQLVTNLKPGAWYKLFRISSLPFCNKSGDLSVILGPQVAEMSTRLKAGANEEQQVHILEAFLLQQLWREKKYARNIDEAIRLIFAADGNISIRQLEAGVFMTKRTLERNFLEQTGLHLKMFCRVVRFRKTIEYIERERFPQWSLLAQKFGYSDQTHFINEFRYFTHCLPHEYPGFRSDLEQAMGL</sequence>